<name>A0A1C3E7N7_9PLAN</name>
<organism evidence="1 2">
    <name type="scientific">Planctopirus hydrillae</name>
    <dbReference type="NCBI Taxonomy" id="1841610"/>
    <lineage>
        <taxon>Bacteria</taxon>
        <taxon>Pseudomonadati</taxon>
        <taxon>Planctomycetota</taxon>
        <taxon>Planctomycetia</taxon>
        <taxon>Planctomycetales</taxon>
        <taxon>Planctomycetaceae</taxon>
        <taxon>Planctopirus</taxon>
    </lineage>
</organism>
<proteinExistence type="predicted"/>
<dbReference type="STRING" id="1841610.A6X21_09195"/>
<accession>A0A1C3E7N7</accession>
<dbReference type="AlphaFoldDB" id="A0A1C3E7N7"/>
<comment type="caution">
    <text evidence="1">The sequence shown here is derived from an EMBL/GenBank/DDBJ whole genome shotgun (WGS) entry which is preliminary data.</text>
</comment>
<gene>
    <name evidence="1" type="ORF">A6X21_09195</name>
</gene>
<sequence>MIMQIKVFEAQDTSGELYPLLIEELEFLRKICCEQFGYCYAIVNILKDNGKFDPQVIQGALKPEHDGTTTCEKFMAKFPQIRLSVKHKEFANAINVRFPECH</sequence>
<evidence type="ECO:0000313" key="1">
    <source>
        <dbReference type="EMBL" id="ODA29265.1"/>
    </source>
</evidence>
<dbReference type="EMBL" id="LYDR01000137">
    <property type="protein sequence ID" value="ODA29265.1"/>
    <property type="molecule type" value="Genomic_DNA"/>
</dbReference>
<dbReference type="Proteomes" id="UP000094828">
    <property type="component" value="Unassembled WGS sequence"/>
</dbReference>
<evidence type="ECO:0000313" key="2">
    <source>
        <dbReference type="Proteomes" id="UP000094828"/>
    </source>
</evidence>
<reference evidence="1 2" key="1">
    <citation type="submission" date="2016-05" db="EMBL/GenBank/DDBJ databases">
        <title>Genomic and physiological characterization of Planctopirus sp. isolated from fresh water lake.</title>
        <authorList>
            <person name="Subhash Y."/>
            <person name="Ramana C."/>
        </authorList>
    </citation>
    <scope>NUCLEOTIDE SEQUENCE [LARGE SCALE GENOMIC DNA]</scope>
    <source>
        <strain evidence="1 2">JC280</strain>
    </source>
</reference>
<keyword evidence="2" id="KW-1185">Reference proteome</keyword>
<protein>
    <submittedName>
        <fullName evidence="1">Uncharacterized protein</fullName>
    </submittedName>
</protein>